<comment type="caution">
    <text evidence="2">The sequence shown here is derived from an EMBL/GenBank/DDBJ whole genome shotgun (WGS) entry which is preliminary data.</text>
</comment>
<name>A0A2S6H1L9_9PSEU</name>
<dbReference type="InterPro" id="IPR032466">
    <property type="entry name" value="Metal_Hydrolase"/>
</dbReference>
<reference evidence="2 3" key="1">
    <citation type="submission" date="2018-02" db="EMBL/GenBank/DDBJ databases">
        <title>Genomic Encyclopedia of Archaeal and Bacterial Type Strains, Phase II (KMG-II): from individual species to whole genera.</title>
        <authorList>
            <person name="Goeker M."/>
        </authorList>
    </citation>
    <scope>NUCLEOTIDE SEQUENCE [LARGE SCALE GENOMIC DNA]</scope>
    <source>
        <strain evidence="2 3">YU 961-1</strain>
    </source>
</reference>
<dbReference type="AlphaFoldDB" id="A0A2S6H1L9"/>
<organism evidence="2 3">
    <name type="scientific">Actinokineospora auranticolor</name>
    <dbReference type="NCBI Taxonomy" id="155976"/>
    <lineage>
        <taxon>Bacteria</taxon>
        <taxon>Bacillati</taxon>
        <taxon>Actinomycetota</taxon>
        <taxon>Actinomycetes</taxon>
        <taxon>Pseudonocardiales</taxon>
        <taxon>Pseudonocardiaceae</taxon>
        <taxon>Actinokineospora</taxon>
    </lineage>
</organism>
<dbReference type="Gene3D" id="3.20.20.140">
    <property type="entry name" value="Metal-dependent hydrolases"/>
    <property type="match status" value="1"/>
</dbReference>
<sequence>MTSAQPADLVLTGGTVLTFDGADTVASAVAVTDGLITAVGEVDHLIGPKTHVVDLYGRTALPGINDSHLHGAWLGAMWPKTLLGGGLEAAGDGEPLLKNAAERRAAIIKAGDIAAELGITSYTEPGLGPGEDEGSTGCFSTDVLREYAAVAAEGKLRARVTVLRLFGQLDGPSTLADFERGLVSPQPDGDPRWFNIAGVKIFADGIPPMRSAWTHRCYADGSSGHLLVDGADLADREANLRRMVDLAHQAGAQIGVHATGDRSIEVTVSAMADAIAAHGPKGRHYLIHGDLVDRAVLARAAELGIGLNTQPGIAVMTAPWLAAALDEDAARTAWPLREAFDLGIPVCLSSDAPVIEPDWRQWIAAAAQWMGAEPSPALMRQLLGAYTVNAARQDGAESWKGTLEVGKVADLTVLEANPLELAPADLPNVGVAMTVVDGRIVFER</sequence>
<evidence type="ECO:0000259" key="1">
    <source>
        <dbReference type="Pfam" id="PF07969"/>
    </source>
</evidence>
<dbReference type="SUPFAM" id="SSF51338">
    <property type="entry name" value="Composite domain of metallo-dependent hydrolases"/>
    <property type="match status" value="1"/>
</dbReference>
<dbReference type="Proteomes" id="UP000239203">
    <property type="component" value="Unassembled WGS sequence"/>
</dbReference>
<dbReference type="EMBL" id="PTIX01000001">
    <property type="protein sequence ID" value="PPK71320.1"/>
    <property type="molecule type" value="Genomic_DNA"/>
</dbReference>
<dbReference type="PANTHER" id="PTHR22642:SF2">
    <property type="entry name" value="PROTEIN LONG AFTER FAR-RED 3"/>
    <property type="match status" value="1"/>
</dbReference>
<evidence type="ECO:0000313" key="3">
    <source>
        <dbReference type="Proteomes" id="UP000239203"/>
    </source>
</evidence>
<evidence type="ECO:0000313" key="2">
    <source>
        <dbReference type="EMBL" id="PPK71320.1"/>
    </source>
</evidence>
<gene>
    <name evidence="2" type="ORF">CLV40_101509</name>
</gene>
<keyword evidence="3" id="KW-1185">Reference proteome</keyword>
<dbReference type="PANTHER" id="PTHR22642">
    <property type="entry name" value="IMIDAZOLONEPROPIONASE"/>
    <property type="match status" value="1"/>
</dbReference>
<dbReference type="Pfam" id="PF07969">
    <property type="entry name" value="Amidohydro_3"/>
    <property type="match status" value="1"/>
</dbReference>
<dbReference type="InterPro" id="IPR013108">
    <property type="entry name" value="Amidohydro_3"/>
</dbReference>
<feature type="domain" description="Amidohydrolase 3" evidence="1">
    <location>
        <begin position="104"/>
        <end position="442"/>
    </location>
</feature>
<dbReference type="Gene3D" id="2.30.40.10">
    <property type="entry name" value="Urease, subunit C, domain 1"/>
    <property type="match status" value="1"/>
</dbReference>
<dbReference type="InterPro" id="IPR011059">
    <property type="entry name" value="Metal-dep_hydrolase_composite"/>
</dbReference>
<accession>A0A2S6H1L9</accession>
<proteinExistence type="predicted"/>
<dbReference type="RefSeq" id="WP_181043279.1">
    <property type="nucleotide sequence ID" value="NZ_CP154825.1"/>
</dbReference>
<dbReference type="GO" id="GO:0016810">
    <property type="term" value="F:hydrolase activity, acting on carbon-nitrogen (but not peptide) bonds"/>
    <property type="evidence" value="ECO:0007669"/>
    <property type="project" value="InterPro"/>
</dbReference>
<dbReference type="SUPFAM" id="SSF51556">
    <property type="entry name" value="Metallo-dependent hydrolases"/>
    <property type="match status" value="1"/>
</dbReference>
<protein>
    <recommendedName>
        <fullName evidence="1">Amidohydrolase 3 domain-containing protein</fullName>
    </recommendedName>
</protein>